<dbReference type="RefSeq" id="WP_154264543.1">
    <property type="nucleotide sequence ID" value="NZ_CP040438.1"/>
</dbReference>
<name>A0A6B8JBR1_STEMA</name>
<comment type="caution">
    <text evidence="1">The sequence shown here is derived from an EMBL/GenBank/DDBJ whole genome shotgun (WGS) entry which is preliminary data.</text>
</comment>
<accession>A0A6B8JBR1</accession>
<dbReference type="Proteomes" id="UP000625930">
    <property type="component" value="Unassembled WGS sequence"/>
</dbReference>
<sequence>MDCSIVLVAPERARSAEIRPTLPAVLASSRIVRACHGWLSAHDDLNTYRVCLALFAAALALEFWGRANG</sequence>
<dbReference type="EMBL" id="JADUNP010000020">
    <property type="protein sequence ID" value="MBH1652759.1"/>
    <property type="molecule type" value="Genomic_DNA"/>
</dbReference>
<protein>
    <submittedName>
        <fullName evidence="1">Uncharacterized protein</fullName>
    </submittedName>
</protein>
<gene>
    <name evidence="1" type="ORF">I5U67_11335</name>
</gene>
<reference evidence="1" key="1">
    <citation type="submission" date="2020-11" db="EMBL/GenBank/DDBJ databases">
        <title>Enhanced detection system for hospital associated transmission using whole genome sequencing surveillance.</title>
        <authorList>
            <person name="Harrison L.H."/>
            <person name="Van Tyne D."/>
            <person name="Marsh J.W."/>
            <person name="Griffith M.P."/>
            <person name="Snyder D.J."/>
            <person name="Cooper V.S."/>
            <person name="Mustapha M."/>
        </authorList>
    </citation>
    <scope>NUCLEOTIDE SEQUENCE</scope>
    <source>
        <strain evidence="1">STEN00091</strain>
    </source>
</reference>
<evidence type="ECO:0000313" key="2">
    <source>
        <dbReference type="Proteomes" id="UP000625930"/>
    </source>
</evidence>
<evidence type="ECO:0000313" key="1">
    <source>
        <dbReference type="EMBL" id="MBH1652759.1"/>
    </source>
</evidence>
<dbReference type="AlphaFoldDB" id="A0A6B8JBR1"/>
<proteinExistence type="predicted"/>
<organism evidence="1 2">
    <name type="scientific">Stenotrophomonas maltophilia</name>
    <name type="common">Pseudomonas maltophilia</name>
    <name type="synonym">Xanthomonas maltophilia</name>
    <dbReference type="NCBI Taxonomy" id="40324"/>
    <lineage>
        <taxon>Bacteria</taxon>
        <taxon>Pseudomonadati</taxon>
        <taxon>Pseudomonadota</taxon>
        <taxon>Gammaproteobacteria</taxon>
        <taxon>Lysobacterales</taxon>
        <taxon>Lysobacteraceae</taxon>
        <taxon>Stenotrophomonas</taxon>
        <taxon>Stenotrophomonas maltophilia group</taxon>
    </lineage>
</organism>